<dbReference type="VEuPathDB" id="FungiDB:VP01_4882g1"/>
<reference evidence="2 3" key="1">
    <citation type="submission" date="2015-08" db="EMBL/GenBank/DDBJ databases">
        <title>Next Generation Sequencing and Analysis of the Genome of Puccinia sorghi L Schw, the Causal Agent of Maize Common Rust.</title>
        <authorList>
            <person name="Rochi L."/>
            <person name="Burguener G."/>
            <person name="Darino M."/>
            <person name="Turjanski A."/>
            <person name="Kreff E."/>
            <person name="Dieguez M.J."/>
            <person name="Sacco F."/>
        </authorList>
    </citation>
    <scope>NUCLEOTIDE SEQUENCE [LARGE SCALE GENOMIC DNA]</scope>
    <source>
        <strain evidence="2 3">RO10H11247</strain>
    </source>
</reference>
<accession>A0A0L6UMZ4</accession>
<dbReference type="AlphaFoldDB" id="A0A0L6UMZ4"/>
<proteinExistence type="predicted"/>
<dbReference type="EMBL" id="LAVV01010034">
    <property type="protein sequence ID" value="KNZ49647.1"/>
    <property type="molecule type" value="Genomic_DNA"/>
</dbReference>
<dbReference type="Proteomes" id="UP000037035">
    <property type="component" value="Unassembled WGS sequence"/>
</dbReference>
<evidence type="ECO:0000256" key="1">
    <source>
        <dbReference type="SAM" id="MobiDB-lite"/>
    </source>
</evidence>
<evidence type="ECO:0000313" key="2">
    <source>
        <dbReference type="EMBL" id="KNZ49647.1"/>
    </source>
</evidence>
<keyword evidence="3" id="KW-1185">Reference proteome</keyword>
<protein>
    <submittedName>
        <fullName evidence="2">Uncharacterized protein</fullName>
    </submittedName>
</protein>
<comment type="caution">
    <text evidence="2">The sequence shown here is derived from an EMBL/GenBank/DDBJ whole genome shotgun (WGS) entry which is preliminary data.</text>
</comment>
<feature type="compositionally biased region" description="Basic residues" evidence="1">
    <location>
        <begin position="154"/>
        <end position="175"/>
    </location>
</feature>
<organism evidence="2 3">
    <name type="scientific">Puccinia sorghi</name>
    <dbReference type="NCBI Taxonomy" id="27349"/>
    <lineage>
        <taxon>Eukaryota</taxon>
        <taxon>Fungi</taxon>
        <taxon>Dikarya</taxon>
        <taxon>Basidiomycota</taxon>
        <taxon>Pucciniomycotina</taxon>
        <taxon>Pucciniomycetes</taxon>
        <taxon>Pucciniales</taxon>
        <taxon>Pucciniaceae</taxon>
        <taxon>Puccinia</taxon>
    </lineage>
</organism>
<sequence length="175" mass="20279">QLQITSCPSTPPVHFFQFSQSNYKEWKGNVYAYCQEKTISQYLLSNKAATDAMAEQKEVWMQKEISTTTIICRYMGPNNQARFGVQNQSQVYHNFLKISFKTNLTKFLIACKISISNMQAVRMNIAVPKAKQTKFKKNHLAEITISKILPSRVKYPRQRKPQSHPSNKNKRQNQS</sequence>
<feature type="non-terminal residue" evidence="2">
    <location>
        <position position="1"/>
    </location>
</feature>
<feature type="region of interest" description="Disordered" evidence="1">
    <location>
        <begin position="152"/>
        <end position="175"/>
    </location>
</feature>
<evidence type="ECO:0000313" key="3">
    <source>
        <dbReference type="Proteomes" id="UP000037035"/>
    </source>
</evidence>
<gene>
    <name evidence="2" type="ORF">VP01_4882g1</name>
</gene>
<name>A0A0L6UMZ4_9BASI</name>